<comment type="caution">
    <text evidence="2">The sequence shown here is derived from an EMBL/GenBank/DDBJ whole genome shotgun (WGS) entry which is preliminary data.</text>
</comment>
<reference evidence="2 3" key="1">
    <citation type="submission" date="2018-08" db="EMBL/GenBank/DDBJ databases">
        <title>A genome reference for cultivated species of the human gut microbiota.</title>
        <authorList>
            <person name="Zou Y."/>
            <person name="Xue W."/>
            <person name="Luo G."/>
        </authorList>
    </citation>
    <scope>NUCLEOTIDE SEQUENCE [LARGE SCALE GENOMIC DNA]</scope>
    <source>
        <strain evidence="2 3">AM12-54</strain>
    </source>
</reference>
<dbReference type="EMBL" id="QRLN01000005">
    <property type="protein sequence ID" value="RHJ14496.1"/>
    <property type="molecule type" value="Genomic_DNA"/>
</dbReference>
<gene>
    <name evidence="2" type="ORF">DW142_05215</name>
</gene>
<sequence>MNDIEHDKAQCWCNRLHKLMKEKNYTQKSFLKEYKEKYGGGTQANISRWLRVGSKIENGKTIGFPSYETMSNLADFFGVSVGYLIGETDYESFEMEKVCEFLGLEEETVKAIIGITSGENMGIGANSMCSEYKSAFCYILTASSFPVFIKEVREYAENVYRLKHPIKYMDIVSAKMRKDLFDLAVKCMDYQCISDDKYGRIDDFEENSVEPTEELLEAIRILNDAQDKDYAQKCHIEQMVKLSEYELQKIYFEVIKELTKEEHLLDMVIPMYVEKDLINKD</sequence>
<organism evidence="2 3">
    <name type="scientific">Mediterraneibacter gnavus</name>
    <name type="common">Ruminococcus gnavus</name>
    <dbReference type="NCBI Taxonomy" id="33038"/>
    <lineage>
        <taxon>Bacteria</taxon>
        <taxon>Bacillati</taxon>
        <taxon>Bacillota</taxon>
        <taxon>Clostridia</taxon>
        <taxon>Lachnospirales</taxon>
        <taxon>Lachnospiraceae</taxon>
        <taxon>Mediterraneibacter</taxon>
    </lineage>
</organism>
<dbReference type="InterPro" id="IPR010982">
    <property type="entry name" value="Lambda_DNA-bd_dom_sf"/>
</dbReference>
<protein>
    <submittedName>
        <fullName evidence="2">XRE family transcriptional regulator</fullName>
    </submittedName>
</protein>
<dbReference type="Gene3D" id="1.10.260.40">
    <property type="entry name" value="lambda repressor-like DNA-binding domains"/>
    <property type="match status" value="1"/>
</dbReference>
<dbReference type="GO" id="GO:0003677">
    <property type="term" value="F:DNA binding"/>
    <property type="evidence" value="ECO:0007669"/>
    <property type="project" value="InterPro"/>
</dbReference>
<evidence type="ECO:0000313" key="2">
    <source>
        <dbReference type="EMBL" id="RHJ14496.1"/>
    </source>
</evidence>
<dbReference type="CDD" id="cd00093">
    <property type="entry name" value="HTH_XRE"/>
    <property type="match status" value="1"/>
</dbReference>
<evidence type="ECO:0000259" key="1">
    <source>
        <dbReference type="PROSITE" id="PS50943"/>
    </source>
</evidence>
<dbReference type="PROSITE" id="PS50943">
    <property type="entry name" value="HTH_CROC1"/>
    <property type="match status" value="1"/>
</dbReference>
<dbReference type="SUPFAM" id="SSF47413">
    <property type="entry name" value="lambda repressor-like DNA-binding domains"/>
    <property type="match status" value="1"/>
</dbReference>
<dbReference type="Proteomes" id="UP000283992">
    <property type="component" value="Unassembled WGS sequence"/>
</dbReference>
<accession>A0A8B3C0D1</accession>
<name>A0A8B3C0D1_MEDGN</name>
<proteinExistence type="predicted"/>
<dbReference type="RefSeq" id="WP_118341406.1">
    <property type="nucleotide sequence ID" value="NZ_QRLN01000005.1"/>
</dbReference>
<dbReference type="InterPro" id="IPR001387">
    <property type="entry name" value="Cro/C1-type_HTH"/>
</dbReference>
<dbReference type="AlphaFoldDB" id="A0A8B3C0D1"/>
<feature type="domain" description="HTH cro/C1-type" evidence="1">
    <location>
        <begin position="54"/>
        <end position="84"/>
    </location>
</feature>
<evidence type="ECO:0000313" key="3">
    <source>
        <dbReference type="Proteomes" id="UP000283992"/>
    </source>
</evidence>